<dbReference type="SUPFAM" id="SSF55874">
    <property type="entry name" value="ATPase domain of HSP90 chaperone/DNA topoisomerase II/histidine kinase"/>
    <property type="match status" value="1"/>
</dbReference>
<dbReference type="InterPro" id="IPR011006">
    <property type="entry name" value="CheY-like_superfamily"/>
</dbReference>
<dbReference type="SMART" id="SM00387">
    <property type="entry name" value="HATPase_c"/>
    <property type="match status" value="1"/>
</dbReference>
<dbReference type="PANTHER" id="PTHR43065:SF42">
    <property type="entry name" value="TWO-COMPONENT SENSOR PPRA"/>
    <property type="match status" value="1"/>
</dbReference>
<name>I4C3N0_DESTA</name>
<organism evidence="7 8">
    <name type="scientific">Desulfomonile tiedjei (strain ATCC 49306 / DSM 6799 / DCB-1)</name>
    <dbReference type="NCBI Taxonomy" id="706587"/>
    <lineage>
        <taxon>Bacteria</taxon>
        <taxon>Pseudomonadati</taxon>
        <taxon>Thermodesulfobacteriota</taxon>
        <taxon>Desulfomonilia</taxon>
        <taxon>Desulfomonilales</taxon>
        <taxon>Desulfomonilaceae</taxon>
        <taxon>Desulfomonile</taxon>
    </lineage>
</organism>
<evidence type="ECO:0000259" key="6">
    <source>
        <dbReference type="PROSITE" id="PS50110"/>
    </source>
</evidence>
<dbReference type="SMART" id="SM00388">
    <property type="entry name" value="HisKA"/>
    <property type="match status" value="1"/>
</dbReference>
<evidence type="ECO:0000313" key="8">
    <source>
        <dbReference type="Proteomes" id="UP000006055"/>
    </source>
</evidence>
<dbReference type="PROSITE" id="PS50109">
    <property type="entry name" value="HIS_KIN"/>
    <property type="match status" value="1"/>
</dbReference>
<gene>
    <name evidence="7" type="ordered locus">Desti_1459</name>
</gene>
<keyword evidence="3 4" id="KW-0597">Phosphoprotein</keyword>
<keyword evidence="7" id="KW-0418">Kinase</keyword>
<dbReference type="KEGG" id="dti:Desti_1459"/>
<dbReference type="InterPro" id="IPR003661">
    <property type="entry name" value="HisK_dim/P_dom"/>
</dbReference>
<protein>
    <recommendedName>
        <fullName evidence="2">histidine kinase</fullName>
        <ecNumber evidence="2">2.7.13.3</ecNumber>
    </recommendedName>
</protein>
<accession>I4C3N0</accession>
<dbReference type="InterPro" id="IPR005467">
    <property type="entry name" value="His_kinase_dom"/>
</dbReference>
<dbReference type="InterPro" id="IPR036097">
    <property type="entry name" value="HisK_dim/P_sf"/>
</dbReference>
<dbReference type="RefSeq" id="WP_014809319.1">
    <property type="nucleotide sequence ID" value="NC_018025.1"/>
</dbReference>
<feature type="domain" description="Response regulatory" evidence="6">
    <location>
        <begin position="560"/>
        <end position="679"/>
    </location>
</feature>
<proteinExistence type="predicted"/>
<dbReference type="PRINTS" id="PR00344">
    <property type="entry name" value="BCTRLSENSOR"/>
</dbReference>
<dbReference type="GO" id="GO:0000155">
    <property type="term" value="F:phosphorelay sensor kinase activity"/>
    <property type="evidence" value="ECO:0007669"/>
    <property type="project" value="InterPro"/>
</dbReference>
<sequence length="683" mass="75934">MSDIDTANSACENMAGNLLHISNYSVETSTIDLDCLLATDVKSLDDFDLNTLRLSILKRLLQEMAVPSVLVDEKYSILLANGAFQKMIRAQVGNRQSFVSLFPLFSEANRIESTLQKVFCGKKPQLGEGRFKIGKFNLWCRMHFRCIRFSKNQFVLVQIENLSAQKKLLSVQKYKKLVQMFPVGIAEFTIDAPISYKSSGEQLLEHIMTAKLMDGNDSFARTYKLPRITDLMGLSLEKLVPSRGKAKEFFEKWIAHGFSHKAFETRLRGGPQGVRHFENTWIANVNDEHLMGLWWLKRDITEKKHQEDEMLKAQKLESLGILAGGIAHDFNNLLTGILGNISLAQMHINDPEDVRKKHELALNAVRKAQALSTQLLTFSKGGEPLTTACSVSDLLKDYTSFALRGSNVCCELNIPDDIWPIQVDQSQMNQVINNLMINAAQAMPQGGTIRVSASNVEIGMGSELPLAEGKYVRISISDSGNGIHPENLSKIFDPYFTTKESGTGLGLATAYSVMKKHRGYIGVNSRVGLGSTFFCYIPTSQVEPRKDPSEKNHLVKGSGRVLIMDDDEGIRTLAEAILSEIGYQVVTVRDGNECLKEYHAALLDDRFDVVVMDLTVPGGMGGKEAIQHLRRIDPTVKAVVSSGYSNDPIMSDYENHGFVDVLTKPYDAATLSHVLGRITASMR</sequence>
<feature type="domain" description="Histidine kinase" evidence="5">
    <location>
        <begin position="325"/>
        <end position="541"/>
    </location>
</feature>
<keyword evidence="7" id="KW-0808">Transferase</keyword>
<dbReference type="SUPFAM" id="SSF52172">
    <property type="entry name" value="CheY-like"/>
    <property type="match status" value="1"/>
</dbReference>
<dbReference type="InterPro" id="IPR001789">
    <property type="entry name" value="Sig_transdc_resp-reg_receiver"/>
</dbReference>
<dbReference type="STRING" id="706587.Desti_1459"/>
<evidence type="ECO:0000256" key="2">
    <source>
        <dbReference type="ARBA" id="ARBA00012438"/>
    </source>
</evidence>
<feature type="modified residue" description="4-aspartylphosphate" evidence="4">
    <location>
        <position position="613"/>
    </location>
</feature>
<dbReference type="InterPro" id="IPR036890">
    <property type="entry name" value="HATPase_C_sf"/>
</dbReference>
<dbReference type="EC" id="2.7.13.3" evidence="2"/>
<dbReference type="InterPro" id="IPR003594">
    <property type="entry name" value="HATPase_dom"/>
</dbReference>
<evidence type="ECO:0000313" key="7">
    <source>
        <dbReference type="EMBL" id="AFM24171.1"/>
    </source>
</evidence>
<dbReference type="SUPFAM" id="SSF55785">
    <property type="entry name" value="PYP-like sensor domain (PAS domain)"/>
    <property type="match status" value="1"/>
</dbReference>
<dbReference type="InterPro" id="IPR004358">
    <property type="entry name" value="Sig_transdc_His_kin-like_C"/>
</dbReference>
<dbReference type="Pfam" id="PF02518">
    <property type="entry name" value="HATPase_c"/>
    <property type="match status" value="1"/>
</dbReference>
<dbReference type="PANTHER" id="PTHR43065">
    <property type="entry name" value="SENSOR HISTIDINE KINASE"/>
    <property type="match status" value="1"/>
</dbReference>
<dbReference type="PROSITE" id="PS50110">
    <property type="entry name" value="RESPONSE_REGULATORY"/>
    <property type="match status" value="1"/>
</dbReference>
<dbReference type="EMBL" id="CP003360">
    <property type="protein sequence ID" value="AFM24171.1"/>
    <property type="molecule type" value="Genomic_DNA"/>
</dbReference>
<reference evidence="8" key="1">
    <citation type="submission" date="2012-06" db="EMBL/GenBank/DDBJ databases">
        <title>Complete sequence of chromosome of Desulfomonile tiedjei DSM 6799.</title>
        <authorList>
            <person name="Lucas S."/>
            <person name="Copeland A."/>
            <person name="Lapidus A."/>
            <person name="Glavina del Rio T."/>
            <person name="Dalin E."/>
            <person name="Tice H."/>
            <person name="Bruce D."/>
            <person name="Goodwin L."/>
            <person name="Pitluck S."/>
            <person name="Peters L."/>
            <person name="Ovchinnikova G."/>
            <person name="Zeytun A."/>
            <person name="Lu M."/>
            <person name="Kyrpides N."/>
            <person name="Mavromatis K."/>
            <person name="Ivanova N."/>
            <person name="Brettin T."/>
            <person name="Detter J.C."/>
            <person name="Han C."/>
            <person name="Larimer F."/>
            <person name="Land M."/>
            <person name="Hauser L."/>
            <person name="Markowitz V."/>
            <person name="Cheng J.-F."/>
            <person name="Hugenholtz P."/>
            <person name="Woyke T."/>
            <person name="Wu D."/>
            <person name="Spring S."/>
            <person name="Schroeder M."/>
            <person name="Brambilla E."/>
            <person name="Klenk H.-P."/>
            <person name="Eisen J.A."/>
        </authorList>
    </citation>
    <scope>NUCLEOTIDE SEQUENCE [LARGE SCALE GENOMIC DNA]</scope>
    <source>
        <strain evidence="8">ATCC 49306 / DSM 6799 / DCB-1</strain>
    </source>
</reference>
<dbReference type="CDD" id="cd00156">
    <property type="entry name" value="REC"/>
    <property type="match status" value="1"/>
</dbReference>
<dbReference type="Pfam" id="PF00072">
    <property type="entry name" value="Response_reg"/>
    <property type="match status" value="1"/>
</dbReference>
<evidence type="ECO:0000256" key="3">
    <source>
        <dbReference type="ARBA" id="ARBA00022553"/>
    </source>
</evidence>
<dbReference type="Gene3D" id="3.40.50.2300">
    <property type="match status" value="1"/>
</dbReference>
<dbReference type="Gene3D" id="1.10.287.130">
    <property type="match status" value="1"/>
</dbReference>
<dbReference type="AlphaFoldDB" id="I4C3N0"/>
<dbReference type="eggNOG" id="COG0784">
    <property type="taxonomic scope" value="Bacteria"/>
</dbReference>
<dbReference type="Proteomes" id="UP000006055">
    <property type="component" value="Chromosome"/>
</dbReference>
<evidence type="ECO:0000256" key="1">
    <source>
        <dbReference type="ARBA" id="ARBA00000085"/>
    </source>
</evidence>
<dbReference type="SUPFAM" id="SSF47384">
    <property type="entry name" value="Homodimeric domain of signal transducing histidine kinase"/>
    <property type="match status" value="1"/>
</dbReference>
<dbReference type="eggNOG" id="COG4191">
    <property type="taxonomic scope" value="Bacteria"/>
</dbReference>
<dbReference type="CDD" id="cd00082">
    <property type="entry name" value="HisKA"/>
    <property type="match status" value="1"/>
</dbReference>
<comment type="catalytic activity">
    <reaction evidence="1">
        <text>ATP + protein L-histidine = ADP + protein N-phospho-L-histidine.</text>
        <dbReference type="EC" id="2.7.13.3"/>
    </reaction>
</comment>
<dbReference type="Pfam" id="PF00512">
    <property type="entry name" value="HisKA"/>
    <property type="match status" value="1"/>
</dbReference>
<dbReference type="Gene3D" id="3.30.565.10">
    <property type="entry name" value="Histidine kinase-like ATPase, C-terminal domain"/>
    <property type="match status" value="1"/>
</dbReference>
<dbReference type="HOGENOM" id="CLU_000445_114_51_7"/>
<keyword evidence="8" id="KW-1185">Reference proteome</keyword>
<dbReference type="SMART" id="SM00448">
    <property type="entry name" value="REC"/>
    <property type="match status" value="1"/>
</dbReference>
<evidence type="ECO:0000256" key="4">
    <source>
        <dbReference type="PROSITE-ProRule" id="PRU00169"/>
    </source>
</evidence>
<dbReference type="OrthoDB" id="459598at2"/>
<evidence type="ECO:0000259" key="5">
    <source>
        <dbReference type="PROSITE" id="PS50109"/>
    </source>
</evidence>
<dbReference type="InterPro" id="IPR035965">
    <property type="entry name" value="PAS-like_dom_sf"/>
</dbReference>